<comment type="caution">
    <text evidence="1">The sequence shown here is derived from an EMBL/GenBank/DDBJ whole genome shotgun (WGS) entry which is preliminary data.</text>
</comment>
<reference evidence="1 2" key="1">
    <citation type="journal article" date="2017" name="Int J Environ Stud">
        <title>Does the Miocene-Pliocene relict legume Oxytropis triphylla form nitrogen-fixing nodules with a combination of bacterial strains?</title>
        <authorList>
            <person name="Safronova V."/>
            <person name="Belimov A."/>
            <person name="Sazanova A."/>
            <person name="Kuznetsova I."/>
            <person name="Popova J."/>
            <person name="Andronov E."/>
            <person name="Verkhozina A."/>
            <person name="Tikhonovich I."/>
        </authorList>
    </citation>
    <scope>NUCLEOTIDE SEQUENCE [LARGE SCALE GENOMIC DNA]</scope>
    <source>
        <strain evidence="1 2">Tri-38</strain>
    </source>
</reference>
<dbReference type="Proteomes" id="UP000232163">
    <property type="component" value="Unassembled WGS sequence"/>
</dbReference>
<name>A0A2N9W3V0_9HYPH</name>
<accession>A0A2N9W3V0</accession>
<evidence type="ECO:0008006" key="3">
    <source>
        <dbReference type="Google" id="ProtNLM"/>
    </source>
</evidence>
<organism evidence="1 2">
    <name type="scientific">Phyllobacterium zundukense</name>
    <dbReference type="NCBI Taxonomy" id="1867719"/>
    <lineage>
        <taxon>Bacteria</taxon>
        <taxon>Pseudomonadati</taxon>
        <taxon>Pseudomonadota</taxon>
        <taxon>Alphaproteobacteria</taxon>
        <taxon>Hyphomicrobiales</taxon>
        <taxon>Phyllobacteriaceae</taxon>
        <taxon>Phyllobacterium</taxon>
    </lineage>
</organism>
<gene>
    <name evidence="1" type="ORF">B5P45_01030</name>
</gene>
<proteinExistence type="predicted"/>
<sequence>MNRLAAILVLLTALSIGWVPVFAAPGRLAEEMGSHSISLADTSSGPVHVHRSNGCTGGQHHCPQKQQHPAICAACIGVPAVTLPALVIGQPKIIVPRGEELPLVARADAPLPRPPRH</sequence>
<dbReference type="AlphaFoldDB" id="A0A2N9W3V0"/>
<protein>
    <recommendedName>
        <fullName evidence="3">DUF2946 domain-containing protein</fullName>
    </recommendedName>
</protein>
<dbReference type="RefSeq" id="WP_099999429.1">
    <property type="nucleotide sequence ID" value="NZ_CP017940.1"/>
</dbReference>
<evidence type="ECO:0000313" key="1">
    <source>
        <dbReference type="EMBL" id="PIO46418.1"/>
    </source>
</evidence>
<keyword evidence="2" id="KW-1185">Reference proteome</keyword>
<dbReference type="OrthoDB" id="8117206at2"/>
<evidence type="ECO:0000313" key="2">
    <source>
        <dbReference type="Proteomes" id="UP000232163"/>
    </source>
</evidence>
<dbReference type="EMBL" id="MZMT01000003">
    <property type="protein sequence ID" value="PIO46418.1"/>
    <property type="molecule type" value="Genomic_DNA"/>
</dbReference>
<dbReference type="KEGG" id="pht:BLM14_11040"/>